<keyword evidence="1 4" id="KW-0663">Pyridoxal phosphate</keyword>
<dbReference type="Proteomes" id="UP000244090">
    <property type="component" value="Unassembled WGS sequence"/>
</dbReference>
<dbReference type="InterPro" id="IPR015422">
    <property type="entry name" value="PyrdxlP-dep_Trfase_small"/>
</dbReference>
<gene>
    <name evidence="6" type="ORF">C8N46_101332</name>
</gene>
<dbReference type="AlphaFoldDB" id="A0A2T6C5Z2"/>
<evidence type="ECO:0000313" key="7">
    <source>
        <dbReference type="Proteomes" id="UP000244090"/>
    </source>
</evidence>
<dbReference type="Gene3D" id="3.40.640.10">
    <property type="entry name" value="Type I PLP-dependent aspartate aminotransferase-like (Major domain)"/>
    <property type="match status" value="1"/>
</dbReference>
<dbReference type="Gene3D" id="3.90.1150.10">
    <property type="entry name" value="Aspartate Aminotransferase, domain 1"/>
    <property type="match status" value="1"/>
</dbReference>
<dbReference type="InterPro" id="IPR000653">
    <property type="entry name" value="DegT/StrS_aminotransferase"/>
</dbReference>
<evidence type="ECO:0000256" key="2">
    <source>
        <dbReference type="ARBA" id="ARBA00037999"/>
    </source>
</evidence>
<dbReference type="EMBL" id="QBKT01000001">
    <property type="protein sequence ID" value="PTX63728.1"/>
    <property type="molecule type" value="Genomic_DNA"/>
</dbReference>
<feature type="modified residue" description="N6-(pyridoxal phosphate)lysine" evidence="4">
    <location>
        <position position="192"/>
    </location>
</feature>
<dbReference type="GO" id="GO:0030170">
    <property type="term" value="F:pyridoxal phosphate binding"/>
    <property type="evidence" value="ECO:0007669"/>
    <property type="project" value="UniProtKB-ARBA"/>
</dbReference>
<sequence>MKKIQMVDLKGQYEKIKDQVDQSVLNVIESSAFINGPEVHAFQEELEAYLDVKHVIPCANGTDALQIAMMGLGLKPGDEVITADFTFAATVEVIALLQLTPVLVDVEKDSFNIDPEAVRKAITPKTKAIVPVHLFGQCANMDAIMEIANEHNLYVIEDNAQAIGASYTFADGTVKKAGAIGHVASTSFFPSKNLGCYGDGGAIFTNDDDLAHTIRGIVNHGMYVRYHHDVVGVNSRLDSIQATILRAKLPHLDTYNAARQNAARKYNAAFYGNDKIITPQISKSCENPICAGCNCHVFHQYTLRILNTDRDALVQHLNNNEIPCGVYYPIPLHSQKAYADERYDEADFPVTNQLVKEVISLPMHTELEDDQIDFITKTVLDFVNG</sequence>
<evidence type="ECO:0000256" key="3">
    <source>
        <dbReference type="PIRSR" id="PIRSR000390-1"/>
    </source>
</evidence>
<accession>A0A2T6C5Z2</accession>
<keyword evidence="7" id="KW-1185">Reference proteome</keyword>
<protein>
    <submittedName>
        <fullName evidence="6">dTDP-4-amino-4,6-dideoxygalactose transaminase</fullName>
    </submittedName>
</protein>
<organism evidence="6 7">
    <name type="scientific">Kordia periserrulae</name>
    <dbReference type="NCBI Taxonomy" id="701523"/>
    <lineage>
        <taxon>Bacteria</taxon>
        <taxon>Pseudomonadati</taxon>
        <taxon>Bacteroidota</taxon>
        <taxon>Flavobacteriia</taxon>
        <taxon>Flavobacteriales</taxon>
        <taxon>Flavobacteriaceae</taxon>
        <taxon>Kordia</taxon>
    </lineage>
</organism>
<comment type="similarity">
    <text evidence="2 5">Belongs to the DegT/DnrJ/EryC1 family.</text>
</comment>
<comment type="caution">
    <text evidence="6">The sequence shown here is derived from an EMBL/GenBank/DDBJ whole genome shotgun (WGS) entry which is preliminary data.</text>
</comment>
<dbReference type="RefSeq" id="WP_108113107.1">
    <property type="nucleotide sequence ID" value="NZ_QBKT01000001.1"/>
</dbReference>
<evidence type="ECO:0000313" key="6">
    <source>
        <dbReference type="EMBL" id="PTX63728.1"/>
    </source>
</evidence>
<dbReference type="InterPro" id="IPR015421">
    <property type="entry name" value="PyrdxlP-dep_Trfase_major"/>
</dbReference>
<reference evidence="6 7" key="1">
    <citation type="submission" date="2018-04" db="EMBL/GenBank/DDBJ databases">
        <title>Genomic Encyclopedia of Archaeal and Bacterial Type Strains, Phase II (KMG-II): from individual species to whole genera.</title>
        <authorList>
            <person name="Goeker M."/>
        </authorList>
    </citation>
    <scope>NUCLEOTIDE SEQUENCE [LARGE SCALE GENOMIC DNA]</scope>
    <source>
        <strain evidence="6 7">DSM 25731</strain>
    </source>
</reference>
<dbReference type="PANTHER" id="PTHR30244:SF42">
    <property type="entry name" value="UDP-2-ACETAMIDO-2-DEOXY-3-OXO-D-GLUCURONATE AMINOTRANSFERASE"/>
    <property type="match status" value="1"/>
</dbReference>
<dbReference type="SUPFAM" id="SSF53383">
    <property type="entry name" value="PLP-dependent transferases"/>
    <property type="match status" value="1"/>
</dbReference>
<name>A0A2T6C5Z2_9FLAO</name>
<dbReference type="GO" id="GO:0008483">
    <property type="term" value="F:transaminase activity"/>
    <property type="evidence" value="ECO:0007669"/>
    <property type="project" value="TreeGrafter"/>
</dbReference>
<dbReference type="OrthoDB" id="9804264at2"/>
<evidence type="ECO:0000256" key="4">
    <source>
        <dbReference type="PIRSR" id="PIRSR000390-2"/>
    </source>
</evidence>
<dbReference type="CDD" id="cd00616">
    <property type="entry name" value="AHBA_syn"/>
    <property type="match status" value="1"/>
</dbReference>
<dbReference type="InterPro" id="IPR015424">
    <property type="entry name" value="PyrdxlP-dep_Trfase"/>
</dbReference>
<dbReference type="PIRSF" id="PIRSF000390">
    <property type="entry name" value="PLP_StrS"/>
    <property type="match status" value="1"/>
</dbReference>
<feature type="active site" description="Proton acceptor" evidence="3">
    <location>
        <position position="192"/>
    </location>
</feature>
<evidence type="ECO:0000256" key="1">
    <source>
        <dbReference type="ARBA" id="ARBA00022898"/>
    </source>
</evidence>
<dbReference type="FunFam" id="3.40.640.10:FF:000089">
    <property type="entry name" value="Aminotransferase, DegT/DnrJ/EryC1/StrS family"/>
    <property type="match status" value="1"/>
</dbReference>
<dbReference type="GO" id="GO:0000271">
    <property type="term" value="P:polysaccharide biosynthetic process"/>
    <property type="evidence" value="ECO:0007669"/>
    <property type="project" value="TreeGrafter"/>
</dbReference>
<proteinExistence type="inferred from homology"/>
<dbReference type="PANTHER" id="PTHR30244">
    <property type="entry name" value="TRANSAMINASE"/>
    <property type="match status" value="1"/>
</dbReference>
<evidence type="ECO:0000256" key="5">
    <source>
        <dbReference type="RuleBase" id="RU004508"/>
    </source>
</evidence>
<dbReference type="Pfam" id="PF01041">
    <property type="entry name" value="DegT_DnrJ_EryC1"/>
    <property type="match status" value="1"/>
</dbReference>